<gene>
    <name evidence="5" type="ORF">KFE25_011820</name>
</gene>
<proteinExistence type="predicted"/>
<sequence length="386" mass="40853">MHIGRLSPCTLQIWLLREPLDRIESMWSYRRDLLHTSVGRQCSLAQALKAELVYLDSPVGANLVRQMLEGRASGDGGLAVGSAFALARSAGVRPIAGSGCVLAPRDKIVLQTFHFPQLLHFLDASQVAHGRALALQSEQLFADPTGVLTDVVGPFVHGAGGRGPAPTRSSVRMTGWESMWSRGVAPGQAFDASRTEPAFEQLLARAASATPSLPPAGSRALVPGCGRGYAVVSLEKAGFAAEGLEISPTAAAAATAYIRAQGAKAEVRVGDFFGLQRERQFGLVFDSTFLCALPPSQREAWAAQMAGVLAPGGELVTNIFPIRAEGEPDPADGHVGSGPPFALSPRLVERLLVGVGFVRLAIEPVPDALRARFGREVLARWRAPTA</sequence>
<organism evidence="5 6">
    <name type="scientific">Diacronema lutheri</name>
    <name type="common">Unicellular marine alga</name>
    <name type="synonym">Monochrysis lutheri</name>
    <dbReference type="NCBI Taxonomy" id="2081491"/>
    <lineage>
        <taxon>Eukaryota</taxon>
        <taxon>Haptista</taxon>
        <taxon>Haptophyta</taxon>
        <taxon>Pavlovophyceae</taxon>
        <taxon>Pavlovales</taxon>
        <taxon>Pavlovaceae</taxon>
        <taxon>Diacronema</taxon>
    </lineage>
</organism>
<dbReference type="GO" id="GO:0032259">
    <property type="term" value="P:methylation"/>
    <property type="evidence" value="ECO:0007669"/>
    <property type="project" value="UniProtKB-KW"/>
</dbReference>
<dbReference type="SUPFAM" id="SSF53335">
    <property type="entry name" value="S-adenosyl-L-methionine-dependent methyltransferases"/>
    <property type="match status" value="1"/>
</dbReference>
<comment type="caution">
    <text evidence="5">The sequence shown here is derived from an EMBL/GenBank/DDBJ whole genome shotgun (WGS) entry which is preliminary data.</text>
</comment>
<dbReference type="InterPro" id="IPR008854">
    <property type="entry name" value="TPMT"/>
</dbReference>
<keyword evidence="1" id="KW-0597">Phosphoprotein</keyword>
<dbReference type="EMBL" id="JAGTXO010000033">
    <property type="protein sequence ID" value="KAG8460329.1"/>
    <property type="molecule type" value="Genomic_DNA"/>
</dbReference>
<keyword evidence="3" id="KW-0808">Transferase</keyword>
<evidence type="ECO:0000256" key="1">
    <source>
        <dbReference type="ARBA" id="ARBA00022553"/>
    </source>
</evidence>
<protein>
    <recommendedName>
        <fullName evidence="7">Thiopurine S-methyltransferase</fullName>
    </recommendedName>
</protein>
<evidence type="ECO:0000256" key="2">
    <source>
        <dbReference type="ARBA" id="ARBA00022603"/>
    </source>
</evidence>
<dbReference type="PROSITE" id="PS51585">
    <property type="entry name" value="SAM_MT_TPMT"/>
    <property type="match status" value="1"/>
</dbReference>
<keyword evidence="6" id="KW-1185">Reference proteome</keyword>
<evidence type="ECO:0000313" key="5">
    <source>
        <dbReference type="EMBL" id="KAG8460329.1"/>
    </source>
</evidence>
<dbReference type="Proteomes" id="UP000751190">
    <property type="component" value="Unassembled WGS sequence"/>
</dbReference>
<keyword evidence="4" id="KW-0949">S-adenosyl-L-methionine</keyword>
<dbReference type="Pfam" id="PF05724">
    <property type="entry name" value="TPMT"/>
    <property type="match status" value="1"/>
</dbReference>
<name>A0A8J6C4M0_DIALT</name>
<dbReference type="InterPro" id="IPR029063">
    <property type="entry name" value="SAM-dependent_MTases_sf"/>
</dbReference>
<dbReference type="AlphaFoldDB" id="A0A8J6C4M0"/>
<dbReference type="Gene3D" id="3.40.50.150">
    <property type="entry name" value="Vaccinia Virus protein VP39"/>
    <property type="match status" value="1"/>
</dbReference>
<dbReference type="PANTHER" id="PTHR32183:SF6">
    <property type="entry name" value="CYSTEINE SULFINATE DESULFINASE_CYSTEINE DESULFURASE AND RELATED ENZYMES"/>
    <property type="match status" value="1"/>
</dbReference>
<evidence type="ECO:0000256" key="4">
    <source>
        <dbReference type="ARBA" id="ARBA00022691"/>
    </source>
</evidence>
<keyword evidence="2" id="KW-0489">Methyltransferase</keyword>
<evidence type="ECO:0000313" key="6">
    <source>
        <dbReference type="Proteomes" id="UP000751190"/>
    </source>
</evidence>
<dbReference type="PANTHER" id="PTHR32183">
    <property type="match status" value="1"/>
</dbReference>
<reference evidence="5" key="1">
    <citation type="submission" date="2021-05" db="EMBL/GenBank/DDBJ databases">
        <title>The genome of the haptophyte Pavlova lutheri (Diacronema luteri, Pavlovales) - a model for lipid biosynthesis in eukaryotic algae.</title>
        <authorList>
            <person name="Hulatt C.J."/>
            <person name="Posewitz M.C."/>
        </authorList>
    </citation>
    <scope>NUCLEOTIDE SEQUENCE</scope>
    <source>
        <strain evidence="5">NIVA-4/92</strain>
    </source>
</reference>
<dbReference type="GO" id="GO:0008757">
    <property type="term" value="F:S-adenosylmethionine-dependent methyltransferase activity"/>
    <property type="evidence" value="ECO:0007669"/>
    <property type="project" value="InterPro"/>
</dbReference>
<evidence type="ECO:0000256" key="3">
    <source>
        <dbReference type="ARBA" id="ARBA00022679"/>
    </source>
</evidence>
<dbReference type="CDD" id="cd02440">
    <property type="entry name" value="AdoMet_MTases"/>
    <property type="match status" value="1"/>
</dbReference>
<accession>A0A8J6C4M0</accession>
<evidence type="ECO:0008006" key="7">
    <source>
        <dbReference type="Google" id="ProtNLM"/>
    </source>
</evidence>
<dbReference type="OrthoDB" id="276151at2759"/>